<evidence type="ECO:0008006" key="4">
    <source>
        <dbReference type="Google" id="ProtNLM"/>
    </source>
</evidence>
<dbReference type="OrthoDB" id="371666at2759"/>
<dbReference type="EMBL" id="BDQF01000008">
    <property type="protein sequence ID" value="GAW80136.1"/>
    <property type="molecule type" value="Genomic_DNA"/>
</dbReference>
<keyword evidence="3" id="KW-1185">Reference proteome</keyword>
<reference evidence="3" key="1">
    <citation type="submission" date="2017-04" db="EMBL/GenBank/DDBJ databases">
        <title>Plasmodium gonderi genome.</title>
        <authorList>
            <person name="Arisue N."/>
            <person name="Honma H."/>
            <person name="Kawai S."/>
            <person name="Tougan T."/>
            <person name="Tanabe K."/>
            <person name="Horii T."/>
        </authorList>
    </citation>
    <scope>NUCLEOTIDE SEQUENCE [LARGE SCALE GENOMIC DNA]</scope>
    <source>
        <strain evidence="3">ATCC 30045</strain>
    </source>
</reference>
<feature type="region of interest" description="Disordered" evidence="1">
    <location>
        <begin position="833"/>
        <end position="921"/>
    </location>
</feature>
<organism evidence="2 3">
    <name type="scientific">Plasmodium gonderi</name>
    <dbReference type="NCBI Taxonomy" id="77519"/>
    <lineage>
        <taxon>Eukaryota</taxon>
        <taxon>Sar</taxon>
        <taxon>Alveolata</taxon>
        <taxon>Apicomplexa</taxon>
        <taxon>Aconoidasida</taxon>
        <taxon>Haemosporida</taxon>
        <taxon>Plasmodiidae</taxon>
        <taxon>Plasmodium</taxon>
        <taxon>Plasmodium (Plasmodium)</taxon>
    </lineage>
</organism>
<gene>
    <name evidence="2" type="ORF">PGO_070510</name>
</gene>
<dbReference type="GeneID" id="39746849"/>
<dbReference type="RefSeq" id="XP_028542725.1">
    <property type="nucleotide sequence ID" value="XM_028686924.1"/>
</dbReference>
<evidence type="ECO:0000313" key="3">
    <source>
        <dbReference type="Proteomes" id="UP000195521"/>
    </source>
</evidence>
<dbReference type="Proteomes" id="UP000195521">
    <property type="component" value="Unassembled WGS sequence"/>
</dbReference>
<evidence type="ECO:0000313" key="2">
    <source>
        <dbReference type="EMBL" id="GAW80136.1"/>
    </source>
</evidence>
<feature type="compositionally biased region" description="Basic and acidic residues" evidence="1">
    <location>
        <begin position="852"/>
        <end position="867"/>
    </location>
</feature>
<feature type="compositionally biased region" description="Basic and acidic residues" evidence="1">
    <location>
        <begin position="900"/>
        <end position="921"/>
    </location>
</feature>
<protein>
    <recommendedName>
        <fullName evidence="4">Telomere length regulation protein conserved domain-containing protein</fullName>
    </recommendedName>
</protein>
<accession>A0A1Y1JCB4</accession>
<sequence length="1485" mass="173551">MKESYLGDVLKCVQHGGDVENELKNFFTTHIPLSVEIVKLKMGKDNEEVFVKLKKNMNKLINECFFVIYNIINSILRDSMRIENVREEERYNLIYVWFDPICEMISKRKETTTCFETPTNGDTEEEKEKEEQCVVASYNSLDFLLDEEEGEGIITTQMKRLHPSGGVYLSEWIISGINKAFNMLNGENDSISNSRSNTFVALENWAFILDLMKFIYADANILSKYICGGVLNRADGDAHPSLTYSKNNNKYIKEITKRENNIDTELEKYHEDIYNIFKAYFAFPFILFKCIVNVGMKKGDDEKRKLYIYNHIIPKELNDEGFHKHIVKTCVSHWLHANEYGVNYERMALLTKRIIGCHLVNPFCHTLLSVLLRVSEVEETHDIPKKYDKKYEKKNTHILIRLNYILENLFYYIHLHCHGEHAGERLLTSIIRSMCPFVKIVQNENKLSLCLFNRNVEDILSVIINITFLYKWNFFILENFFNVFSRNCLPICFALTIIGLVDNFVASNFVPSNFVASNFVASNFVPSNFVSSNFVASNFVASNFVAPNFSPFKALFTNFMVKKKIIHSNQMISERRSYRRIVNESGGREKNGSPNNPTAWDTSDEYSKVGIMAFDFLEEMFFFVLGQFYSYSEEKGAYTFIPIILSKLLYTFSLRMKYINEKIIKNLHKSDVLSEVELHIYKMNSIHRMKIFENVTMLVHEFFKRKDELSLVSGQILADHFMIYVDRQMFRGEQKEVQTIIERNEETNDETHLFPNLQQPAEYFPEEIRCFKVIKQSEFMYLNDFLPMNDTKWGSKSRKVMHTNSMIVMGTVAQSNGFLGMGDLEKVEENCTKCDERPHSGKGQMGGQASEKMGDKSSEKMGDESSEKMGGQASEKMGDKSSEKMGDESSEKMGGQASEKMGDETSEKMGDETSEKMGDETSEKIVKNRLMSILQKWPIEEDKKKKENDMLMENADLVIDNDLYNLDEKEFLVELDLENEFYLNVVRNKNMYTDPAEDLFECLNRMKSKANYIERNIGEMNFDPLILNERKETYDEENFRICQAVVTLPKLIKKDDVLTYICVELYETLLSLKNYSCILSKEDDLFATIKLFDMILLTINSPVEITKFVFKNIYLNMHSNIQKMLMLLCLQFSVLFLSNHITLREIFQYVKNLTEQMNLSCRMMKRGKSSGNFSNCSKLHHKVERNEDHITYNKNNLSEISENFYSLFENLPKRKSSPFNDHIADGRIPLNICDNSKNKRESNDTHLENGPTCYSMHNYNDRVKGEGSNVCCPSTKMNSYNLMLNKFEKKNERNDICDFREKCRNTMSVRNNKFSKSILKHNEKKAKLMSNLCILFFNKAYIKLLSLNIKKEVRNMDYDEYKLRKYYSNDPSLVLLLISTYIIFFKCSCNSILCINDILTDGFTLTNIFIRNKNFLVRRVSFKLLFHMINHILKKKMFHILEYENYMNVISYTLENMLMEQDVLSLNFMKYILEVHESIKGEQFR</sequence>
<feature type="compositionally biased region" description="Basic and acidic residues" evidence="1">
    <location>
        <begin position="876"/>
        <end position="891"/>
    </location>
</feature>
<dbReference type="OMA" id="YLSEWII"/>
<evidence type="ECO:0000256" key="1">
    <source>
        <dbReference type="SAM" id="MobiDB-lite"/>
    </source>
</evidence>
<proteinExistence type="predicted"/>
<name>A0A1Y1JCB4_PLAGO</name>
<comment type="caution">
    <text evidence="2">The sequence shown here is derived from an EMBL/GenBank/DDBJ whole genome shotgun (WGS) entry which is preliminary data.</text>
</comment>